<keyword evidence="4" id="KW-0479">Metal-binding</keyword>
<dbReference type="EnsemblFungi" id="MAPG_06789T0">
    <property type="protein sequence ID" value="MAPG_06789T0"/>
    <property type="gene ID" value="MAPG_06789"/>
</dbReference>
<dbReference type="Proteomes" id="UP000011715">
    <property type="component" value="Unassembled WGS sequence"/>
</dbReference>
<organism evidence="10 11">
    <name type="scientific">Magnaporthiopsis poae (strain ATCC 64411 / 73-15)</name>
    <name type="common">Kentucky bluegrass fungus</name>
    <name type="synonym">Magnaporthe poae</name>
    <dbReference type="NCBI Taxonomy" id="644358"/>
    <lineage>
        <taxon>Eukaryota</taxon>
        <taxon>Fungi</taxon>
        <taxon>Dikarya</taxon>
        <taxon>Ascomycota</taxon>
        <taxon>Pezizomycotina</taxon>
        <taxon>Sordariomycetes</taxon>
        <taxon>Sordariomycetidae</taxon>
        <taxon>Magnaporthales</taxon>
        <taxon>Magnaporthaceae</taxon>
        <taxon>Magnaporthiopsis</taxon>
    </lineage>
</organism>
<reference evidence="9" key="3">
    <citation type="submission" date="2011-03" db="EMBL/GenBank/DDBJ databases">
        <title>Annotation of Magnaporthe poae ATCC 64411.</title>
        <authorList>
            <person name="Ma L.-J."/>
            <person name="Dead R."/>
            <person name="Young S.K."/>
            <person name="Zeng Q."/>
            <person name="Gargeya S."/>
            <person name="Fitzgerald M."/>
            <person name="Haas B."/>
            <person name="Abouelleil A."/>
            <person name="Alvarado L."/>
            <person name="Arachchi H.M."/>
            <person name="Berlin A."/>
            <person name="Brown A."/>
            <person name="Chapman S.B."/>
            <person name="Chen Z."/>
            <person name="Dunbar C."/>
            <person name="Freedman E."/>
            <person name="Gearin G."/>
            <person name="Gellesch M."/>
            <person name="Goldberg J."/>
            <person name="Griggs A."/>
            <person name="Gujja S."/>
            <person name="Heiman D."/>
            <person name="Howarth C."/>
            <person name="Larson L."/>
            <person name="Lui A."/>
            <person name="MacDonald P.J.P."/>
            <person name="Mehta T."/>
            <person name="Montmayeur A."/>
            <person name="Murphy C."/>
            <person name="Neiman D."/>
            <person name="Pearson M."/>
            <person name="Priest M."/>
            <person name="Roberts A."/>
            <person name="Saif S."/>
            <person name="Shea T."/>
            <person name="Shenoy N."/>
            <person name="Sisk P."/>
            <person name="Stolte C."/>
            <person name="Sykes S."/>
            <person name="Yandava C."/>
            <person name="Wortman J."/>
            <person name="Nusbaum C."/>
            <person name="Birren B."/>
        </authorList>
    </citation>
    <scope>NUCLEOTIDE SEQUENCE</scope>
    <source>
        <strain evidence="9">ATCC 64411</strain>
    </source>
</reference>
<dbReference type="OrthoDB" id="18529at2759"/>
<dbReference type="Pfam" id="PF05207">
    <property type="entry name" value="Zn_ribbon_CSL"/>
    <property type="match status" value="1"/>
</dbReference>
<evidence type="ECO:0000256" key="3">
    <source>
        <dbReference type="ARBA" id="ARBA00021797"/>
    </source>
</evidence>
<protein>
    <recommendedName>
        <fullName evidence="3">Diphthamide biosynthesis protein 4</fullName>
    </recommendedName>
</protein>
<reference evidence="10" key="5">
    <citation type="submission" date="2015-06" db="UniProtKB">
        <authorList>
            <consortium name="EnsemblFungi"/>
        </authorList>
    </citation>
    <scope>IDENTIFICATION</scope>
    <source>
        <strain evidence="10">ATCC 64411</strain>
    </source>
</reference>
<dbReference type="GO" id="GO:0003735">
    <property type="term" value="F:structural constituent of ribosome"/>
    <property type="evidence" value="ECO:0007669"/>
    <property type="project" value="InterPro"/>
</dbReference>
<dbReference type="SUPFAM" id="SSF144217">
    <property type="entry name" value="CSL zinc finger"/>
    <property type="match status" value="1"/>
</dbReference>
<dbReference type="Gene3D" id="3.10.660.10">
    <property type="entry name" value="DPH Zinc finger"/>
    <property type="match status" value="1"/>
</dbReference>
<dbReference type="eggNOG" id="KOG0714">
    <property type="taxonomic scope" value="Eukaryota"/>
</dbReference>
<dbReference type="EMBL" id="GL876970">
    <property type="protein sequence ID" value="KLU87796.1"/>
    <property type="molecule type" value="Genomic_DNA"/>
</dbReference>
<evidence type="ECO:0000256" key="6">
    <source>
        <dbReference type="SAM" id="MobiDB-lite"/>
    </source>
</evidence>
<feature type="domain" description="J" evidence="7">
    <location>
        <begin position="263"/>
        <end position="351"/>
    </location>
</feature>
<dbReference type="PROSITE" id="PS51074">
    <property type="entry name" value="DPH_MB"/>
    <property type="match status" value="1"/>
</dbReference>
<evidence type="ECO:0000313" key="11">
    <source>
        <dbReference type="Proteomes" id="UP000011715"/>
    </source>
</evidence>
<dbReference type="PANTHER" id="PTHR28041">
    <property type="entry name" value="54S RIBOSOMAL PROTEIN L25, MITOCHONDRIAL"/>
    <property type="match status" value="1"/>
</dbReference>
<evidence type="ECO:0000259" key="8">
    <source>
        <dbReference type="PROSITE" id="PS51074"/>
    </source>
</evidence>
<feature type="compositionally biased region" description="Low complexity" evidence="6">
    <location>
        <begin position="301"/>
        <end position="312"/>
    </location>
</feature>
<dbReference type="VEuPathDB" id="FungiDB:MAPG_06789"/>
<gene>
    <name evidence="9" type="ORF">MAPG_06789</name>
</gene>
<sequence>MATTKAASYIKLAQSLPPRLQVFLARYPPASILGAAEQPPKKTTYQEATPNPFLPTKHPVTGQWHNPVYSLRRQAELVKLARENGVEELLPAGPKGSEVRLRHRVEHGLRVKGTGVGQSVKGHTHERHLVSKMEKRRKAMRDMPKLIAEWKRVRSGVVEEGQSLGDLMLTKMSTTRSARKTGPSSRNKRLPCAGATVVVTRVYKLYQYSGIDEYICHPRRMLVNQRTSVKTDDESGAYVAKVNDDNDILRTQALKNMDGLEVTHYQVLGVSKQLLDDAKDAQALVKHAYRRALLRHHPDKAAAAASSPSPCGGAPPPPTTTTTTTFTIDQIAAASAVLADARRRSEYDAALTLARAQEGRDHHQRRPDEFQTGIETVDLDDLDDGDEEACDGGGVVWFRGCRCGNERGFEFGEDDLEPVADLGELIVGCRDCSLWLKVHFAVMPQDGGGEDQQHPAAGAPS</sequence>
<dbReference type="AlphaFoldDB" id="A0A0C4E2Z6"/>
<keyword evidence="11" id="KW-1185">Reference proteome</keyword>
<evidence type="ECO:0000313" key="9">
    <source>
        <dbReference type="EMBL" id="KLU87796.1"/>
    </source>
</evidence>
<name>A0A0C4E2Z6_MAGP6</name>
<dbReference type="InterPro" id="IPR040922">
    <property type="entry name" value="Ribosomal_mL59_dom"/>
</dbReference>
<dbReference type="Gene3D" id="1.10.287.110">
    <property type="entry name" value="DnaJ domain"/>
    <property type="match status" value="1"/>
</dbReference>
<dbReference type="PANTHER" id="PTHR28041:SF1">
    <property type="entry name" value="LARGE RIBOSOMAL SUBUNIT PROTEIN ML59"/>
    <property type="match status" value="1"/>
</dbReference>
<dbReference type="Pfam" id="PF18126">
    <property type="entry name" value="Mitoc_mL59"/>
    <property type="match status" value="1"/>
</dbReference>
<reference evidence="10" key="4">
    <citation type="journal article" date="2015" name="G3 (Bethesda)">
        <title>Genome sequences of three phytopathogenic species of the Magnaporthaceae family of fungi.</title>
        <authorList>
            <person name="Okagaki L.H."/>
            <person name="Nunes C.C."/>
            <person name="Sailsbery J."/>
            <person name="Clay B."/>
            <person name="Brown D."/>
            <person name="John T."/>
            <person name="Oh Y."/>
            <person name="Young N."/>
            <person name="Fitzgerald M."/>
            <person name="Haas B.J."/>
            <person name="Zeng Q."/>
            <person name="Young S."/>
            <person name="Adiconis X."/>
            <person name="Fan L."/>
            <person name="Levin J.Z."/>
            <person name="Mitchell T.K."/>
            <person name="Okubara P.A."/>
            <person name="Farman M.L."/>
            <person name="Kohn L.M."/>
            <person name="Birren B."/>
            <person name="Ma L.-J."/>
            <person name="Dean R.A."/>
        </authorList>
    </citation>
    <scope>NUCLEOTIDE SEQUENCE</scope>
    <source>
        <strain evidence="10">ATCC 64411 / 73-15</strain>
    </source>
</reference>
<dbReference type="InterPro" id="IPR036869">
    <property type="entry name" value="J_dom_sf"/>
</dbReference>
<feature type="domain" description="DPH-type MB" evidence="8">
    <location>
        <begin position="373"/>
        <end position="441"/>
    </location>
</feature>
<dbReference type="GO" id="GO:0005762">
    <property type="term" value="C:mitochondrial large ribosomal subunit"/>
    <property type="evidence" value="ECO:0007669"/>
    <property type="project" value="InterPro"/>
</dbReference>
<evidence type="ECO:0000259" key="7">
    <source>
        <dbReference type="PROSITE" id="PS50076"/>
    </source>
</evidence>
<reference evidence="9" key="1">
    <citation type="submission" date="2010-05" db="EMBL/GenBank/DDBJ databases">
        <title>The Genome Sequence of Magnaporthe poae strain ATCC 64411.</title>
        <authorList>
            <consortium name="The Broad Institute Genome Sequencing Platform"/>
            <consortium name="Broad Institute Genome Sequencing Center for Infectious Disease"/>
            <person name="Ma L.-J."/>
            <person name="Dead R."/>
            <person name="Young S."/>
            <person name="Zeng Q."/>
            <person name="Koehrsen M."/>
            <person name="Alvarado L."/>
            <person name="Berlin A."/>
            <person name="Chapman S.B."/>
            <person name="Chen Z."/>
            <person name="Freedman E."/>
            <person name="Gellesch M."/>
            <person name="Goldberg J."/>
            <person name="Griggs A."/>
            <person name="Gujja S."/>
            <person name="Heilman E.R."/>
            <person name="Heiman D."/>
            <person name="Hepburn T."/>
            <person name="Howarth C."/>
            <person name="Jen D."/>
            <person name="Larson L."/>
            <person name="Mehta T."/>
            <person name="Neiman D."/>
            <person name="Pearson M."/>
            <person name="Roberts A."/>
            <person name="Saif S."/>
            <person name="Shea T."/>
            <person name="Shenoy N."/>
            <person name="Sisk P."/>
            <person name="Stolte C."/>
            <person name="Sykes S."/>
            <person name="Walk T."/>
            <person name="White J."/>
            <person name="Yandava C."/>
            <person name="Haas B."/>
            <person name="Nusbaum C."/>
            <person name="Birren B."/>
        </authorList>
    </citation>
    <scope>NUCLEOTIDE SEQUENCE</scope>
    <source>
        <strain evidence="9">ATCC 64411</strain>
    </source>
</reference>
<proteinExistence type="inferred from homology"/>
<dbReference type="InterPro" id="IPR007872">
    <property type="entry name" value="DPH_MB_dom"/>
</dbReference>
<evidence type="ECO:0000313" key="10">
    <source>
        <dbReference type="EnsemblFungi" id="MAPG_06789T0"/>
    </source>
</evidence>
<dbReference type="InterPro" id="IPR001623">
    <property type="entry name" value="DnaJ_domain"/>
</dbReference>
<accession>A0A0C4E2Z6</accession>
<dbReference type="SMART" id="SM00271">
    <property type="entry name" value="DnaJ"/>
    <property type="match status" value="1"/>
</dbReference>
<evidence type="ECO:0000256" key="2">
    <source>
        <dbReference type="ARBA" id="ARBA00006169"/>
    </source>
</evidence>
<dbReference type="EMBL" id="ADBL01001638">
    <property type="status" value="NOT_ANNOTATED_CDS"/>
    <property type="molecule type" value="Genomic_DNA"/>
</dbReference>
<dbReference type="PROSITE" id="PS50076">
    <property type="entry name" value="DNAJ_2"/>
    <property type="match status" value="1"/>
</dbReference>
<dbReference type="SUPFAM" id="SSF46565">
    <property type="entry name" value="Chaperone J-domain"/>
    <property type="match status" value="1"/>
</dbReference>
<dbReference type="InterPro" id="IPR037507">
    <property type="entry name" value="Ribosomal_mL59"/>
</dbReference>
<dbReference type="OMA" id="IDEYICH"/>
<dbReference type="STRING" id="644358.A0A0C4E2Z6"/>
<dbReference type="GO" id="GO:0046872">
    <property type="term" value="F:metal ion binding"/>
    <property type="evidence" value="ECO:0007669"/>
    <property type="project" value="UniProtKB-KW"/>
</dbReference>
<evidence type="ECO:0000256" key="1">
    <source>
        <dbReference type="ARBA" id="ARBA00003474"/>
    </source>
</evidence>
<evidence type="ECO:0000256" key="4">
    <source>
        <dbReference type="ARBA" id="ARBA00022723"/>
    </source>
</evidence>
<evidence type="ECO:0000256" key="5">
    <source>
        <dbReference type="ARBA" id="ARBA00023004"/>
    </source>
</evidence>
<feature type="region of interest" description="Disordered" evidence="6">
    <location>
        <begin position="297"/>
        <end position="322"/>
    </location>
</feature>
<dbReference type="InterPro" id="IPR036671">
    <property type="entry name" value="DPH_MB_sf"/>
</dbReference>
<comment type="similarity">
    <text evidence="2">Belongs to the DPH4 family.</text>
</comment>
<reference evidence="11" key="2">
    <citation type="submission" date="2010-05" db="EMBL/GenBank/DDBJ databases">
        <title>The genome sequence of Magnaporthe poae strain ATCC 64411.</title>
        <authorList>
            <person name="Ma L.-J."/>
            <person name="Dead R."/>
            <person name="Young S."/>
            <person name="Zeng Q."/>
            <person name="Koehrsen M."/>
            <person name="Alvarado L."/>
            <person name="Berlin A."/>
            <person name="Chapman S.B."/>
            <person name="Chen Z."/>
            <person name="Freedman E."/>
            <person name="Gellesch M."/>
            <person name="Goldberg J."/>
            <person name="Griggs A."/>
            <person name="Gujja S."/>
            <person name="Heilman E.R."/>
            <person name="Heiman D."/>
            <person name="Hepburn T."/>
            <person name="Howarth C."/>
            <person name="Jen D."/>
            <person name="Larson L."/>
            <person name="Mehta T."/>
            <person name="Neiman D."/>
            <person name="Pearson M."/>
            <person name="Roberts A."/>
            <person name="Saif S."/>
            <person name="Shea T."/>
            <person name="Shenoy N."/>
            <person name="Sisk P."/>
            <person name="Stolte C."/>
            <person name="Sykes S."/>
            <person name="Walk T."/>
            <person name="White J."/>
            <person name="Yandava C."/>
            <person name="Haas B."/>
            <person name="Nusbaum C."/>
            <person name="Birren B."/>
        </authorList>
    </citation>
    <scope>NUCLEOTIDE SEQUENCE [LARGE SCALE GENOMIC DNA]</scope>
    <source>
        <strain evidence="11">ATCC 64411 / 73-15</strain>
    </source>
</reference>
<dbReference type="CDD" id="cd06257">
    <property type="entry name" value="DnaJ"/>
    <property type="match status" value="1"/>
</dbReference>
<keyword evidence="5" id="KW-0408">Iron</keyword>
<comment type="function">
    <text evidence="1">Required for the first step of diphthamide biosynthesis, the transfer of 3-amino-3-carboxypropyl from S-adenosyl-L-methionine to a histidine residue. Diphthamide is a post-translational modification of histidine which occurs in elongation factor 2.</text>
</comment>